<dbReference type="EMBL" id="JAUSRD010000017">
    <property type="protein sequence ID" value="MDP9896303.1"/>
    <property type="molecule type" value="Genomic_DNA"/>
</dbReference>
<gene>
    <name evidence="1" type="ORF">J2W31_005438</name>
</gene>
<evidence type="ECO:0000313" key="1">
    <source>
        <dbReference type="EMBL" id="MDP9896303.1"/>
    </source>
</evidence>
<accession>A0AAW8D6B1</accession>
<proteinExistence type="predicted"/>
<organism evidence="1 2">
    <name type="scientific">Variovorax boronicumulans</name>
    <dbReference type="NCBI Taxonomy" id="436515"/>
    <lineage>
        <taxon>Bacteria</taxon>
        <taxon>Pseudomonadati</taxon>
        <taxon>Pseudomonadota</taxon>
        <taxon>Betaproteobacteria</taxon>
        <taxon>Burkholderiales</taxon>
        <taxon>Comamonadaceae</taxon>
        <taxon>Variovorax</taxon>
    </lineage>
</organism>
<reference evidence="1" key="1">
    <citation type="submission" date="2023-07" db="EMBL/GenBank/DDBJ databases">
        <title>Sorghum-associated microbial communities from plants grown in Nebraska, USA.</title>
        <authorList>
            <person name="Schachtman D."/>
        </authorList>
    </citation>
    <scope>NUCLEOTIDE SEQUENCE</scope>
    <source>
        <strain evidence="1">DS3754</strain>
    </source>
</reference>
<sequence>MSIAVRAERMTLAEVRETFLPALRKAAGTW</sequence>
<comment type="caution">
    <text evidence="1">The sequence shown here is derived from an EMBL/GenBank/DDBJ whole genome shotgun (WGS) entry which is preliminary data.</text>
</comment>
<evidence type="ECO:0000313" key="2">
    <source>
        <dbReference type="Proteomes" id="UP001242045"/>
    </source>
</evidence>
<dbReference type="AlphaFoldDB" id="A0AAW8D6B1"/>
<name>A0AAW8D6B1_9BURK</name>
<protein>
    <submittedName>
        <fullName evidence="1">Uncharacterized protein</fullName>
    </submittedName>
</protein>
<dbReference type="Proteomes" id="UP001242045">
    <property type="component" value="Unassembled WGS sequence"/>
</dbReference>